<dbReference type="AlphaFoldDB" id="A0A3Q7II81"/>
<evidence type="ECO:0000313" key="2">
    <source>
        <dbReference type="EnsemblPlants" id="Solyc08g059790.1.1.1"/>
    </source>
</evidence>
<reference evidence="2" key="1">
    <citation type="journal article" date="2012" name="Nature">
        <title>The tomato genome sequence provides insights into fleshy fruit evolution.</title>
        <authorList>
            <consortium name="Tomato Genome Consortium"/>
        </authorList>
    </citation>
    <scope>NUCLEOTIDE SEQUENCE [LARGE SCALE GENOMIC DNA]</scope>
    <source>
        <strain evidence="2">cv. Heinz 1706</strain>
    </source>
</reference>
<feature type="transmembrane region" description="Helical" evidence="1">
    <location>
        <begin position="6"/>
        <end position="30"/>
    </location>
</feature>
<evidence type="ECO:0000256" key="1">
    <source>
        <dbReference type="SAM" id="Phobius"/>
    </source>
</evidence>
<sequence length="50" mass="5919">MTHEKVGWLQVIGGIEFIFLDLFILFYYFIAFPSVCHRMWIHQFVAGLAL</sequence>
<evidence type="ECO:0000313" key="3">
    <source>
        <dbReference type="Proteomes" id="UP000004994"/>
    </source>
</evidence>
<protein>
    <submittedName>
        <fullName evidence="2">Uncharacterized protein</fullName>
    </submittedName>
</protein>
<keyword evidence="1" id="KW-0472">Membrane</keyword>
<keyword evidence="3" id="KW-1185">Reference proteome</keyword>
<dbReference type="InParanoid" id="A0A3Q7II81"/>
<dbReference type="Proteomes" id="UP000004994">
    <property type="component" value="Chromosome 8"/>
</dbReference>
<organism evidence="2">
    <name type="scientific">Solanum lycopersicum</name>
    <name type="common">Tomato</name>
    <name type="synonym">Lycopersicon esculentum</name>
    <dbReference type="NCBI Taxonomy" id="4081"/>
    <lineage>
        <taxon>Eukaryota</taxon>
        <taxon>Viridiplantae</taxon>
        <taxon>Streptophyta</taxon>
        <taxon>Embryophyta</taxon>
        <taxon>Tracheophyta</taxon>
        <taxon>Spermatophyta</taxon>
        <taxon>Magnoliopsida</taxon>
        <taxon>eudicotyledons</taxon>
        <taxon>Gunneridae</taxon>
        <taxon>Pentapetalae</taxon>
        <taxon>asterids</taxon>
        <taxon>lamiids</taxon>
        <taxon>Solanales</taxon>
        <taxon>Solanaceae</taxon>
        <taxon>Solanoideae</taxon>
        <taxon>Solaneae</taxon>
        <taxon>Solanum</taxon>
        <taxon>Solanum subgen. Lycopersicon</taxon>
    </lineage>
</organism>
<keyword evidence="1" id="KW-0812">Transmembrane</keyword>
<accession>A0A3Q7II81</accession>
<proteinExistence type="predicted"/>
<keyword evidence="1" id="KW-1133">Transmembrane helix</keyword>
<reference evidence="2" key="2">
    <citation type="submission" date="2019-01" db="UniProtKB">
        <authorList>
            <consortium name="EnsemblPlants"/>
        </authorList>
    </citation>
    <scope>IDENTIFICATION</scope>
    <source>
        <strain evidence="2">cv. Heinz 1706</strain>
    </source>
</reference>
<dbReference type="Gramene" id="Solyc08g059790.1.1">
    <property type="protein sequence ID" value="Solyc08g059790.1.1.1"/>
    <property type="gene ID" value="Solyc08g059790.1"/>
</dbReference>
<name>A0A3Q7II81_SOLLC</name>
<dbReference type="EnsemblPlants" id="Solyc08g059790.1.1">
    <property type="protein sequence ID" value="Solyc08g059790.1.1.1"/>
    <property type="gene ID" value="Solyc08g059790.1"/>
</dbReference>
<dbReference type="PaxDb" id="4081-Solyc08g059790.1.1"/>